<feature type="chain" id="PRO_5007834238" evidence="1">
    <location>
        <begin position="22"/>
        <end position="137"/>
    </location>
</feature>
<gene>
    <name evidence="2" type="ORF">AZI87_11375</name>
</gene>
<evidence type="ECO:0000256" key="1">
    <source>
        <dbReference type="SAM" id="SignalP"/>
    </source>
</evidence>
<accession>A0A162G764</accession>
<proteinExistence type="predicted"/>
<evidence type="ECO:0000313" key="2">
    <source>
        <dbReference type="EMBL" id="KYG65163.1"/>
    </source>
</evidence>
<organism evidence="2 3">
    <name type="scientific">Bdellovibrio bacteriovorus</name>
    <dbReference type="NCBI Taxonomy" id="959"/>
    <lineage>
        <taxon>Bacteria</taxon>
        <taxon>Pseudomonadati</taxon>
        <taxon>Bdellovibrionota</taxon>
        <taxon>Bdellovibrionia</taxon>
        <taxon>Bdellovibrionales</taxon>
        <taxon>Pseudobdellovibrionaceae</taxon>
        <taxon>Bdellovibrio</taxon>
    </lineage>
</organism>
<comment type="caution">
    <text evidence="2">The sequence shown here is derived from an EMBL/GenBank/DDBJ whole genome shotgun (WGS) entry which is preliminary data.</text>
</comment>
<sequence>MKSILLTVLSFLTISSVQAEASELLHETPRTSSVQAYVLGNYQITSRQFNGPDLAVEIQILNSRTREVVTHAFIQDQRPLEISITQNGGEYIRGRFTLVQDTSKVYLYADLSSGSTPQPQYTVQGIIAYWNQTDNSN</sequence>
<dbReference type="Proteomes" id="UP000075799">
    <property type="component" value="Unassembled WGS sequence"/>
</dbReference>
<keyword evidence="1" id="KW-0732">Signal</keyword>
<evidence type="ECO:0000313" key="3">
    <source>
        <dbReference type="Proteomes" id="UP000075799"/>
    </source>
</evidence>
<dbReference type="AlphaFoldDB" id="A0A162G764"/>
<reference evidence="2 3" key="1">
    <citation type="submission" date="2016-03" db="EMBL/GenBank/DDBJ databases">
        <authorList>
            <person name="Ploux O."/>
        </authorList>
    </citation>
    <scope>NUCLEOTIDE SEQUENCE [LARGE SCALE GENOMIC DNA]</scope>
    <source>
        <strain evidence="2 3">EC13</strain>
    </source>
</reference>
<dbReference type="EMBL" id="LUKD01000005">
    <property type="protein sequence ID" value="KYG65163.1"/>
    <property type="molecule type" value="Genomic_DNA"/>
</dbReference>
<dbReference type="OrthoDB" id="9971545at2"/>
<dbReference type="RefSeq" id="WP_063206994.1">
    <property type="nucleotide sequence ID" value="NZ_LUKD01000005.1"/>
</dbReference>
<feature type="signal peptide" evidence="1">
    <location>
        <begin position="1"/>
        <end position="21"/>
    </location>
</feature>
<protein>
    <submittedName>
        <fullName evidence="2">Uncharacterized protein</fullName>
    </submittedName>
</protein>
<name>A0A162G764_BDEBC</name>